<evidence type="ECO:0000256" key="8">
    <source>
        <dbReference type="ARBA" id="ARBA00022989"/>
    </source>
</evidence>
<dbReference type="AlphaFoldDB" id="A0AAI8YSU5"/>
<keyword evidence="7 11" id="KW-0256">Endoplasmic reticulum</keyword>
<keyword evidence="6 11" id="KW-0812">Transmembrane</keyword>
<evidence type="ECO:0000256" key="12">
    <source>
        <dbReference type="SAM" id="MobiDB-lite"/>
    </source>
</evidence>
<evidence type="ECO:0000256" key="7">
    <source>
        <dbReference type="ARBA" id="ARBA00022824"/>
    </source>
</evidence>
<dbReference type="GO" id="GO:0005789">
    <property type="term" value="C:endoplasmic reticulum membrane"/>
    <property type="evidence" value="ECO:0007669"/>
    <property type="project" value="UniProtKB-SubCell"/>
</dbReference>
<keyword evidence="5 11" id="KW-0337">GPI-anchor biosynthesis</keyword>
<reference evidence="13" key="1">
    <citation type="submission" date="2023-11" db="EMBL/GenBank/DDBJ databases">
        <authorList>
            <person name="Alioto T."/>
            <person name="Alioto T."/>
            <person name="Gomez Garrido J."/>
        </authorList>
    </citation>
    <scope>NUCLEOTIDE SEQUENCE</scope>
</reference>
<dbReference type="PANTHER" id="PTHR28533">
    <property type="entry name" value="PROTEIN PBN1"/>
    <property type="match status" value="1"/>
</dbReference>
<evidence type="ECO:0000256" key="4">
    <source>
        <dbReference type="ARBA" id="ARBA00020410"/>
    </source>
</evidence>
<evidence type="ECO:0000256" key="6">
    <source>
        <dbReference type="ARBA" id="ARBA00022692"/>
    </source>
</evidence>
<keyword evidence="14" id="KW-1185">Reference proteome</keyword>
<evidence type="ECO:0000313" key="14">
    <source>
        <dbReference type="Proteomes" id="UP001296104"/>
    </source>
</evidence>
<comment type="caution">
    <text evidence="13">The sequence shown here is derived from an EMBL/GenBank/DDBJ whole genome shotgun (WGS) entry which is preliminary data.</text>
</comment>
<dbReference type="SMART" id="SM00780">
    <property type="entry name" value="PIG-X"/>
    <property type="match status" value="1"/>
</dbReference>
<feature type="transmembrane region" description="Helical" evidence="11">
    <location>
        <begin position="469"/>
        <end position="487"/>
    </location>
</feature>
<comment type="similarity">
    <text evidence="3 11">Belongs to the PIGX family.</text>
</comment>
<name>A0AAI8YSU5_9PEZI</name>
<keyword evidence="8 11" id="KW-1133">Transmembrane helix</keyword>
<dbReference type="EMBL" id="CAVMBE010000005">
    <property type="protein sequence ID" value="CAK3831347.1"/>
    <property type="molecule type" value="Genomic_DNA"/>
</dbReference>
<keyword evidence="10" id="KW-0325">Glycoprotein</keyword>
<dbReference type="GO" id="GO:0000030">
    <property type="term" value="F:mannosyltransferase activity"/>
    <property type="evidence" value="ECO:0007669"/>
    <property type="project" value="TreeGrafter"/>
</dbReference>
<comment type="subcellular location">
    <subcellularLocation>
        <location evidence="11">Endoplasmic reticulum membrane</location>
        <topology evidence="11">Single-pass membrane protein</topology>
    </subcellularLocation>
    <subcellularLocation>
        <location evidence="1">Endoplasmic reticulum membrane</location>
        <topology evidence="1">Single-pass type III membrane protein</topology>
    </subcellularLocation>
</comment>
<evidence type="ECO:0000256" key="1">
    <source>
        <dbReference type="ARBA" id="ARBA00004643"/>
    </source>
</evidence>
<evidence type="ECO:0000313" key="13">
    <source>
        <dbReference type="EMBL" id="CAK3831347.1"/>
    </source>
</evidence>
<sequence length="506" mass="55387">MRQRITYLLPEGTELDPGDVKVGRTEIFYKKVEQAAEENRITLGLSELPEDLRVFLEDFHELHIRVASPRNANHLVPTISRVPPGVHAFFTPRKPGHDTNLCSALRGVLGEAVKCSNASESFSKPPILSERFASSSTFQFYHGPDGMERLSRMLESAACEETSTLQTLCNAAKESSAASYLDFDFDVISHALTVTALRPSSNGAPGRSKRGSVRKLNPDDRVEVGILQAQKAEEPEELSLGGLLTVLGDDDHPSPTLFSFPARHHPLHAGDGTQYTVAFQQPTGLHPKLDIVLPAKNLAPPKDSCALHAYWTLPSPLFIDRYQLSDHLFLESQNLVALRALSGEQDLEAPDWAVKGWGSAALLELARPTSAEEGKNWTITIPTHLRYINATASPDGLASVEIPWPVVFWACEAQEGLKMSVNPFDRVNLGYDGLFGPKTMFYHVPPASGVGVLVETLAVPVLDGQSAQWVPLGTAIAVLIGFGWICWQMVGRSRSTATSEKDKKVR</sequence>
<organism evidence="13 14">
    <name type="scientific">Lecanosticta acicola</name>
    <dbReference type="NCBI Taxonomy" id="111012"/>
    <lineage>
        <taxon>Eukaryota</taxon>
        <taxon>Fungi</taxon>
        <taxon>Dikarya</taxon>
        <taxon>Ascomycota</taxon>
        <taxon>Pezizomycotina</taxon>
        <taxon>Dothideomycetes</taxon>
        <taxon>Dothideomycetidae</taxon>
        <taxon>Mycosphaerellales</taxon>
        <taxon>Mycosphaerellaceae</taxon>
        <taxon>Lecanosticta</taxon>
    </lineage>
</organism>
<evidence type="ECO:0000256" key="2">
    <source>
        <dbReference type="ARBA" id="ARBA00004687"/>
    </source>
</evidence>
<evidence type="ECO:0000256" key="5">
    <source>
        <dbReference type="ARBA" id="ARBA00022502"/>
    </source>
</evidence>
<feature type="region of interest" description="Disordered" evidence="12">
    <location>
        <begin position="198"/>
        <end position="217"/>
    </location>
</feature>
<dbReference type="InterPro" id="IPR042322">
    <property type="entry name" value="Pbn1"/>
</dbReference>
<dbReference type="GO" id="GO:1990529">
    <property type="term" value="C:glycosylphosphatidylinositol-mannosyltransferase I complex"/>
    <property type="evidence" value="ECO:0007669"/>
    <property type="project" value="TreeGrafter"/>
</dbReference>
<dbReference type="InterPro" id="IPR013233">
    <property type="entry name" value="PIG-X/PBN1"/>
</dbReference>
<evidence type="ECO:0000256" key="10">
    <source>
        <dbReference type="ARBA" id="ARBA00023180"/>
    </source>
</evidence>
<dbReference type="Proteomes" id="UP001296104">
    <property type="component" value="Unassembled WGS sequence"/>
</dbReference>
<evidence type="ECO:0000256" key="3">
    <source>
        <dbReference type="ARBA" id="ARBA00010345"/>
    </source>
</evidence>
<proteinExistence type="inferred from homology"/>
<dbReference type="GO" id="GO:0006506">
    <property type="term" value="P:GPI anchor biosynthetic process"/>
    <property type="evidence" value="ECO:0007669"/>
    <property type="project" value="UniProtKB-KW"/>
</dbReference>
<evidence type="ECO:0000256" key="11">
    <source>
        <dbReference type="RuleBase" id="RU366056"/>
    </source>
</evidence>
<keyword evidence="9 11" id="KW-0472">Membrane</keyword>
<protein>
    <recommendedName>
        <fullName evidence="4 11">Protein PBN1</fullName>
    </recommendedName>
</protein>
<evidence type="ECO:0000256" key="9">
    <source>
        <dbReference type="ARBA" id="ARBA00023136"/>
    </source>
</evidence>
<comment type="function">
    <text evidence="11">Required for proper folding and/or the stability of a subset of proteins in the endoplasmic reticulum. Component of glycosylphosphatidylinositol-mannosyltransferase 1 which transfers the first of the 4 mannoses in the GPI-anchor precursors during GPI-anchor biosynthesis. Probably acts by stabilizing the mannosyltransferase GPI14.</text>
</comment>
<gene>
    <name evidence="13" type="ORF">LECACI_7A001346</name>
</gene>
<dbReference type="PANTHER" id="PTHR28533:SF1">
    <property type="entry name" value="PROTEIN PBN1"/>
    <property type="match status" value="1"/>
</dbReference>
<dbReference type="Pfam" id="PF08320">
    <property type="entry name" value="PIG-X"/>
    <property type="match status" value="1"/>
</dbReference>
<accession>A0AAI8YSU5</accession>
<comment type="pathway">
    <text evidence="2 11">Glycolipid biosynthesis; glycosylphosphatidylinositol-anchor biosynthesis.</text>
</comment>